<evidence type="ECO:0000256" key="3">
    <source>
        <dbReference type="ARBA" id="ARBA00022553"/>
    </source>
</evidence>
<keyword evidence="4" id="KW-0902">Two-component regulatory system</keyword>
<dbReference type="PANTHER" id="PTHR45339">
    <property type="entry name" value="HYBRID SIGNAL TRANSDUCTION HISTIDINE KINASE J"/>
    <property type="match status" value="1"/>
</dbReference>
<dbReference type="Pfam" id="PF00512">
    <property type="entry name" value="HisKA"/>
    <property type="match status" value="1"/>
</dbReference>
<dbReference type="CDD" id="cd16922">
    <property type="entry name" value="HATPase_EvgS-ArcB-TorS-like"/>
    <property type="match status" value="1"/>
</dbReference>
<dbReference type="GO" id="GO:0000155">
    <property type="term" value="F:phosphorelay sensor kinase activity"/>
    <property type="evidence" value="ECO:0007669"/>
    <property type="project" value="InterPro"/>
</dbReference>
<dbReference type="Gene3D" id="3.30.450.20">
    <property type="entry name" value="PAS domain"/>
    <property type="match status" value="1"/>
</dbReference>
<comment type="catalytic activity">
    <reaction evidence="1">
        <text>ATP + protein L-histidine = ADP + protein N-phospho-L-histidine.</text>
        <dbReference type="EC" id="2.7.13.3"/>
    </reaction>
</comment>
<comment type="caution">
    <text evidence="10">The sequence shown here is derived from an EMBL/GenBank/DDBJ whole genome shotgun (WGS) entry which is preliminary data.</text>
</comment>
<dbReference type="Gene3D" id="3.30.565.10">
    <property type="entry name" value="Histidine kinase-like ATPase, C-terminal domain"/>
    <property type="match status" value="1"/>
</dbReference>
<evidence type="ECO:0000259" key="8">
    <source>
        <dbReference type="PROSITE" id="PS50109"/>
    </source>
</evidence>
<dbReference type="FunFam" id="3.30.565.10:FF:000010">
    <property type="entry name" value="Sensor histidine kinase RcsC"/>
    <property type="match status" value="1"/>
</dbReference>
<keyword evidence="3 5" id="KW-0597">Phosphoprotein</keyword>
<evidence type="ECO:0000256" key="4">
    <source>
        <dbReference type="ARBA" id="ARBA00023012"/>
    </source>
</evidence>
<keyword evidence="7" id="KW-1133">Transmembrane helix</keyword>
<dbReference type="STRING" id="197461.A3843_09220"/>
<feature type="transmembrane region" description="Helical" evidence="7">
    <location>
        <begin position="34"/>
        <end position="53"/>
    </location>
</feature>
<dbReference type="InterPro" id="IPR036890">
    <property type="entry name" value="HATPase_C_sf"/>
</dbReference>
<evidence type="ECO:0000259" key="9">
    <source>
        <dbReference type="PROSITE" id="PS50110"/>
    </source>
</evidence>
<dbReference type="InterPro" id="IPR001789">
    <property type="entry name" value="Sig_transdc_resp-reg_receiver"/>
</dbReference>
<evidence type="ECO:0000256" key="7">
    <source>
        <dbReference type="SAM" id="Phobius"/>
    </source>
</evidence>
<organism evidence="10 11">
    <name type="scientific">Pseudovibrio exalbescens</name>
    <dbReference type="NCBI Taxonomy" id="197461"/>
    <lineage>
        <taxon>Bacteria</taxon>
        <taxon>Pseudomonadati</taxon>
        <taxon>Pseudomonadota</taxon>
        <taxon>Alphaproteobacteria</taxon>
        <taxon>Hyphomicrobiales</taxon>
        <taxon>Stappiaceae</taxon>
        <taxon>Pseudovibrio</taxon>
    </lineage>
</organism>
<dbReference type="SUPFAM" id="SSF52172">
    <property type="entry name" value="CheY-like"/>
    <property type="match status" value="2"/>
</dbReference>
<dbReference type="InterPro" id="IPR011006">
    <property type="entry name" value="CheY-like_superfamily"/>
</dbReference>
<accession>A0A1U7JIH2</accession>
<dbReference type="SMART" id="SM00387">
    <property type="entry name" value="HATPase_c"/>
    <property type="match status" value="1"/>
</dbReference>
<feature type="modified residue" description="4-aspartylphosphate" evidence="5">
    <location>
        <position position="679"/>
    </location>
</feature>
<evidence type="ECO:0000256" key="2">
    <source>
        <dbReference type="ARBA" id="ARBA00012438"/>
    </source>
</evidence>
<dbReference type="SMART" id="SM00388">
    <property type="entry name" value="HisKA"/>
    <property type="match status" value="1"/>
</dbReference>
<dbReference type="Pfam" id="PF00072">
    <property type="entry name" value="Response_reg"/>
    <property type="match status" value="1"/>
</dbReference>
<sequence>MLPSPSSSSTSRTASSDEGAAEPHPTTVPGPTRLLRILALAAGILGLGVSFLIARQSFPLVLLAPCVAFLSGAVVFRRFPAADEMSTYWSRKEAASAVEETPETLAGALKEANKQHQTVLDALGAIVIKRAGSGEVLYVNEAAERAFHPEDVPRLGAPLSLPRLDGVEAQEAPRQDPAAEILLETRHGPRWFSILELKVSDSEGGEPILQTILRDVTYRRQAEDKLRENLTQAASANEAKSRFMATVSHEIRTPLNGILGMAGLLRDTPLSAEQRTYVEAVRTSGEALLVLIDEVLDYSKIEADKLELRPKATSIDNLVEGIVELLAPKAHAKGLQIGSFVDRDLPHLLEIDEARVRQILLNLAGNGIKFTETGGVSILAELGSAPSQGAPETVTLRLSVVDTGPGFTAQQAHRIFNEFEQLDDGRTRKYGGTGLGLSISKRLAEMMGGRISACGKPGAGAAFTVDLPVTVSPAPAAGNGPDLTELQVAILAQGATEAPLIARRLRQQGASVTLCSADDPDPASLEAGLDLLFLCEGAVSDTAAWLARARAHLPTTKLVVLVAPGEREKLPYLREQGSHAYLVRPVRTSSLLTVVDKLRRDEALDALAENIDPYHAGATSHRELGGRSLKFLVAEDNEINRLLTGTLLKKMGHEAHFVGNGEEAVSEALSGAYDAVLMDLHMPGIDGLAALQQIRTSDLPNALTLPIIVLTADVMPEARATALDAGASGFITKPLDPADLANILDQVY</sequence>
<dbReference type="Proteomes" id="UP000185783">
    <property type="component" value="Unassembled WGS sequence"/>
</dbReference>
<dbReference type="EC" id="2.7.13.3" evidence="2"/>
<reference evidence="10 11" key="1">
    <citation type="submission" date="2016-03" db="EMBL/GenBank/DDBJ databases">
        <title>Genome sequence of Nesiotobacter sp. nov., a moderately halophilic alphaproteobacterium isolated from the Yellow Sea, China.</title>
        <authorList>
            <person name="Zhang G."/>
            <person name="Zhang R."/>
        </authorList>
    </citation>
    <scope>NUCLEOTIDE SEQUENCE [LARGE SCALE GENOMIC DNA]</scope>
    <source>
        <strain evidence="10 11">WB1-6</strain>
    </source>
</reference>
<evidence type="ECO:0000313" key="10">
    <source>
        <dbReference type="EMBL" id="OKL44550.1"/>
    </source>
</evidence>
<dbReference type="PRINTS" id="PR00344">
    <property type="entry name" value="BCTRLSENSOR"/>
</dbReference>
<dbReference type="EMBL" id="LVVZ01000014">
    <property type="protein sequence ID" value="OKL44550.1"/>
    <property type="molecule type" value="Genomic_DNA"/>
</dbReference>
<proteinExistence type="predicted"/>
<feature type="domain" description="Response regulatory" evidence="9">
    <location>
        <begin position="630"/>
        <end position="748"/>
    </location>
</feature>
<dbReference type="SUPFAM" id="SSF55874">
    <property type="entry name" value="ATPase domain of HSP90 chaperone/DNA topoisomerase II/histidine kinase"/>
    <property type="match status" value="1"/>
</dbReference>
<dbReference type="RefSeq" id="WP_051268832.1">
    <property type="nucleotide sequence ID" value="NZ_LVVZ01000014.1"/>
</dbReference>
<dbReference type="PANTHER" id="PTHR45339:SF1">
    <property type="entry name" value="HYBRID SIGNAL TRANSDUCTION HISTIDINE KINASE J"/>
    <property type="match status" value="1"/>
</dbReference>
<dbReference type="CDD" id="cd17546">
    <property type="entry name" value="REC_hyHK_CKI1_RcsC-like"/>
    <property type="match status" value="1"/>
</dbReference>
<dbReference type="InterPro" id="IPR036097">
    <property type="entry name" value="HisK_dim/P_sf"/>
</dbReference>
<dbReference type="SMART" id="SM00448">
    <property type="entry name" value="REC"/>
    <property type="match status" value="1"/>
</dbReference>
<feature type="region of interest" description="Disordered" evidence="6">
    <location>
        <begin position="1"/>
        <end position="28"/>
    </location>
</feature>
<protein>
    <recommendedName>
        <fullName evidence="2">histidine kinase</fullName>
        <ecNumber evidence="2">2.7.13.3</ecNumber>
    </recommendedName>
</protein>
<dbReference type="PROSITE" id="PS50110">
    <property type="entry name" value="RESPONSE_REGULATORY"/>
    <property type="match status" value="1"/>
</dbReference>
<dbReference type="Pfam" id="PF02518">
    <property type="entry name" value="HATPase_c"/>
    <property type="match status" value="1"/>
</dbReference>
<dbReference type="InterPro" id="IPR035965">
    <property type="entry name" value="PAS-like_dom_sf"/>
</dbReference>
<keyword evidence="7" id="KW-0812">Transmembrane</keyword>
<evidence type="ECO:0000256" key="5">
    <source>
        <dbReference type="PROSITE-ProRule" id="PRU00169"/>
    </source>
</evidence>
<dbReference type="AlphaFoldDB" id="A0A1U7JIH2"/>
<dbReference type="PROSITE" id="PS50109">
    <property type="entry name" value="HIS_KIN"/>
    <property type="match status" value="1"/>
</dbReference>
<dbReference type="InterPro" id="IPR004358">
    <property type="entry name" value="Sig_transdc_His_kin-like_C"/>
</dbReference>
<dbReference type="InterPro" id="IPR003594">
    <property type="entry name" value="HATPase_dom"/>
</dbReference>
<name>A0A1U7JIH2_9HYPH</name>
<dbReference type="InterPro" id="IPR005467">
    <property type="entry name" value="His_kinase_dom"/>
</dbReference>
<dbReference type="InterPro" id="IPR003661">
    <property type="entry name" value="HisK_dim/P_dom"/>
</dbReference>
<dbReference type="SUPFAM" id="SSF47384">
    <property type="entry name" value="Homodimeric domain of signal transducing histidine kinase"/>
    <property type="match status" value="1"/>
</dbReference>
<keyword evidence="11" id="KW-1185">Reference proteome</keyword>
<feature type="transmembrane region" description="Helical" evidence="7">
    <location>
        <begin position="60"/>
        <end position="79"/>
    </location>
</feature>
<dbReference type="CDD" id="cd00082">
    <property type="entry name" value="HisKA"/>
    <property type="match status" value="1"/>
</dbReference>
<dbReference type="Gene3D" id="1.10.287.130">
    <property type="match status" value="1"/>
</dbReference>
<dbReference type="Gene3D" id="3.40.50.2300">
    <property type="match status" value="2"/>
</dbReference>
<gene>
    <name evidence="10" type="ORF">A3843_09220</name>
</gene>
<evidence type="ECO:0000256" key="6">
    <source>
        <dbReference type="SAM" id="MobiDB-lite"/>
    </source>
</evidence>
<dbReference type="SUPFAM" id="SSF55785">
    <property type="entry name" value="PYP-like sensor domain (PAS domain)"/>
    <property type="match status" value="1"/>
</dbReference>
<feature type="domain" description="Histidine kinase" evidence="8">
    <location>
        <begin position="246"/>
        <end position="471"/>
    </location>
</feature>
<feature type="compositionally biased region" description="Low complexity" evidence="6">
    <location>
        <begin position="1"/>
        <end position="16"/>
    </location>
</feature>
<evidence type="ECO:0000313" key="11">
    <source>
        <dbReference type="Proteomes" id="UP000185783"/>
    </source>
</evidence>
<evidence type="ECO:0000256" key="1">
    <source>
        <dbReference type="ARBA" id="ARBA00000085"/>
    </source>
</evidence>
<keyword evidence="7" id="KW-0472">Membrane</keyword>